<feature type="transmembrane region" description="Helical" evidence="1">
    <location>
        <begin position="54"/>
        <end position="79"/>
    </location>
</feature>
<dbReference type="RefSeq" id="WP_213237619.1">
    <property type="nucleotide sequence ID" value="NZ_JAHBCL010000025.1"/>
</dbReference>
<keyword evidence="1" id="KW-0472">Membrane</keyword>
<accession>A0ABS5PS74</accession>
<name>A0ABS5PS74_9FIRM</name>
<dbReference type="Proteomes" id="UP000746471">
    <property type="component" value="Unassembled WGS sequence"/>
</dbReference>
<comment type="caution">
    <text evidence="2">The sequence shown here is derived from an EMBL/GenBank/DDBJ whole genome shotgun (WGS) entry which is preliminary data.</text>
</comment>
<feature type="transmembrane region" description="Helical" evidence="1">
    <location>
        <begin position="190"/>
        <end position="209"/>
    </location>
</feature>
<proteinExistence type="predicted"/>
<evidence type="ECO:0000313" key="3">
    <source>
        <dbReference type="Proteomes" id="UP000746471"/>
    </source>
</evidence>
<organism evidence="2 3">
    <name type="scientific">Fusibacter paucivorans</name>
    <dbReference type="NCBI Taxonomy" id="76009"/>
    <lineage>
        <taxon>Bacteria</taxon>
        <taxon>Bacillati</taxon>
        <taxon>Bacillota</taxon>
        <taxon>Clostridia</taxon>
        <taxon>Eubacteriales</taxon>
        <taxon>Eubacteriales Family XII. Incertae Sedis</taxon>
        <taxon>Fusibacter</taxon>
    </lineage>
</organism>
<reference evidence="2 3" key="1">
    <citation type="submission" date="2021-05" db="EMBL/GenBank/DDBJ databases">
        <title>Fusibacter ferrireducens sp. nov., an anaerobic, sulfur- and Fe-reducing bacterium isolated from the mangrove sediment.</title>
        <authorList>
            <person name="Qiu D."/>
        </authorList>
    </citation>
    <scope>NUCLEOTIDE SEQUENCE [LARGE SCALE GENOMIC DNA]</scope>
    <source>
        <strain evidence="2 3">DSM 12116</strain>
    </source>
</reference>
<gene>
    <name evidence="2" type="ORF">KHM83_13820</name>
</gene>
<sequence>MQTTNTATPINQVRFAGLMYLLCMVTSISGGMLINQTIAEGASQAIILANQQTLVAASLLELINAFGVIGIATAFYPLLKAKRPAIAVGYLTLRSAEGAMLILIAFIPTFIAALSHQAIDSSNFQVIWTVLTEARTFFWAYIYVAMFVSSGLIFYTLLLKSEILPKYIAIWGYIALIGVLLSMINPSMKMIFGILIMTNEIYLGFYLLVKGVRIKS</sequence>
<protein>
    <submittedName>
        <fullName evidence="2">DUF4386 domain-containing protein</fullName>
    </submittedName>
</protein>
<keyword evidence="1" id="KW-1133">Transmembrane helix</keyword>
<feature type="transmembrane region" description="Helical" evidence="1">
    <location>
        <begin position="99"/>
        <end position="118"/>
    </location>
</feature>
<evidence type="ECO:0000313" key="2">
    <source>
        <dbReference type="EMBL" id="MBS7527757.1"/>
    </source>
</evidence>
<feature type="transmembrane region" description="Helical" evidence="1">
    <location>
        <begin position="167"/>
        <end position="184"/>
    </location>
</feature>
<dbReference type="InterPro" id="IPR025495">
    <property type="entry name" value="DUF4386"/>
</dbReference>
<keyword evidence="1" id="KW-0812">Transmembrane</keyword>
<feature type="transmembrane region" description="Helical" evidence="1">
    <location>
        <begin position="12"/>
        <end position="34"/>
    </location>
</feature>
<dbReference type="EMBL" id="JAHBCL010000025">
    <property type="protein sequence ID" value="MBS7527757.1"/>
    <property type="molecule type" value="Genomic_DNA"/>
</dbReference>
<feature type="transmembrane region" description="Helical" evidence="1">
    <location>
        <begin position="138"/>
        <end position="158"/>
    </location>
</feature>
<dbReference type="Pfam" id="PF14329">
    <property type="entry name" value="DUF4386"/>
    <property type="match status" value="1"/>
</dbReference>
<keyword evidence="3" id="KW-1185">Reference proteome</keyword>
<evidence type="ECO:0000256" key="1">
    <source>
        <dbReference type="SAM" id="Phobius"/>
    </source>
</evidence>